<evidence type="ECO:0000313" key="3">
    <source>
        <dbReference type="Proteomes" id="UP000324222"/>
    </source>
</evidence>
<dbReference type="AlphaFoldDB" id="A0A5B7G0R9"/>
<feature type="region of interest" description="Disordered" evidence="1">
    <location>
        <begin position="1"/>
        <end position="29"/>
    </location>
</feature>
<evidence type="ECO:0000256" key="1">
    <source>
        <dbReference type="SAM" id="MobiDB-lite"/>
    </source>
</evidence>
<sequence>MHRLSTYESKPKTTENVSLAPPQGRNNCVGRLNIKSSGVSICEADEKVVVQWLQSGGNQIQTKKELNKEEEEEEEEEEEGEEEEQEEEEKGFSMRGSEGLE</sequence>
<evidence type="ECO:0000313" key="2">
    <source>
        <dbReference type="EMBL" id="MPC53411.1"/>
    </source>
</evidence>
<reference evidence="2 3" key="1">
    <citation type="submission" date="2019-05" db="EMBL/GenBank/DDBJ databases">
        <title>Another draft genome of Portunus trituberculatus and its Hox gene families provides insights of decapod evolution.</title>
        <authorList>
            <person name="Jeong J.-H."/>
            <person name="Song I."/>
            <person name="Kim S."/>
            <person name="Choi T."/>
            <person name="Kim D."/>
            <person name="Ryu S."/>
            <person name="Kim W."/>
        </authorList>
    </citation>
    <scope>NUCLEOTIDE SEQUENCE [LARGE SCALE GENOMIC DNA]</scope>
    <source>
        <tissue evidence="2">Muscle</tissue>
    </source>
</reference>
<feature type="compositionally biased region" description="Acidic residues" evidence="1">
    <location>
        <begin position="68"/>
        <end position="89"/>
    </location>
</feature>
<protein>
    <submittedName>
        <fullName evidence="2">Uncharacterized protein</fullName>
    </submittedName>
</protein>
<dbReference type="EMBL" id="VSRR010011603">
    <property type="protein sequence ID" value="MPC53411.1"/>
    <property type="molecule type" value="Genomic_DNA"/>
</dbReference>
<organism evidence="2 3">
    <name type="scientific">Portunus trituberculatus</name>
    <name type="common">Swimming crab</name>
    <name type="synonym">Neptunus trituberculatus</name>
    <dbReference type="NCBI Taxonomy" id="210409"/>
    <lineage>
        <taxon>Eukaryota</taxon>
        <taxon>Metazoa</taxon>
        <taxon>Ecdysozoa</taxon>
        <taxon>Arthropoda</taxon>
        <taxon>Crustacea</taxon>
        <taxon>Multicrustacea</taxon>
        <taxon>Malacostraca</taxon>
        <taxon>Eumalacostraca</taxon>
        <taxon>Eucarida</taxon>
        <taxon>Decapoda</taxon>
        <taxon>Pleocyemata</taxon>
        <taxon>Brachyura</taxon>
        <taxon>Eubrachyura</taxon>
        <taxon>Portunoidea</taxon>
        <taxon>Portunidae</taxon>
        <taxon>Portuninae</taxon>
        <taxon>Portunus</taxon>
    </lineage>
</organism>
<gene>
    <name evidence="2" type="ORF">E2C01_047301</name>
</gene>
<feature type="region of interest" description="Disordered" evidence="1">
    <location>
        <begin position="59"/>
        <end position="101"/>
    </location>
</feature>
<name>A0A5B7G0R9_PORTR</name>
<dbReference type="Proteomes" id="UP000324222">
    <property type="component" value="Unassembled WGS sequence"/>
</dbReference>
<proteinExistence type="predicted"/>
<keyword evidence="3" id="KW-1185">Reference proteome</keyword>
<comment type="caution">
    <text evidence="2">The sequence shown here is derived from an EMBL/GenBank/DDBJ whole genome shotgun (WGS) entry which is preliminary data.</text>
</comment>
<accession>A0A5B7G0R9</accession>